<dbReference type="Gene3D" id="3.40.50.2000">
    <property type="entry name" value="Glycogen Phosphorylase B"/>
    <property type="match status" value="1"/>
</dbReference>
<evidence type="ECO:0000256" key="5">
    <source>
        <dbReference type="ARBA" id="ARBA00022729"/>
    </source>
</evidence>
<dbReference type="OrthoDB" id="5865374at2759"/>
<evidence type="ECO:0000256" key="3">
    <source>
        <dbReference type="ARBA" id="ARBA00022676"/>
    </source>
</evidence>
<feature type="signal peptide" evidence="7">
    <location>
        <begin position="1"/>
        <end position="16"/>
    </location>
</feature>
<evidence type="ECO:0000256" key="7">
    <source>
        <dbReference type="SAM" id="SignalP"/>
    </source>
</evidence>
<dbReference type="Pfam" id="PF00201">
    <property type="entry name" value="UDPGT"/>
    <property type="match status" value="1"/>
</dbReference>
<comment type="similarity">
    <text evidence="1">Belongs to the UDP-glycosyltransferase family.</text>
</comment>
<keyword evidence="3" id="KW-0328">Glycosyltransferase</keyword>
<dbReference type="STRING" id="53326.A0A016T9H7"/>
<dbReference type="InterPro" id="IPR050271">
    <property type="entry name" value="UDP-glycosyltransferase"/>
</dbReference>
<dbReference type="EC" id="2.4.1.17" evidence="2"/>
<organism evidence="8 9">
    <name type="scientific">Ancylostoma ceylanicum</name>
    <dbReference type="NCBI Taxonomy" id="53326"/>
    <lineage>
        <taxon>Eukaryota</taxon>
        <taxon>Metazoa</taxon>
        <taxon>Ecdysozoa</taxon>
        <taxon>Nematoda</taxon>
        <taxon>Chromadorea</taxon>
        <taxon>Rhabditida</taxon>
        <taxon>Rhabditina</taxon>
        <taxon>Rhabditomorpha</taxon>
        <taxon>Strongyloidea</taxon>
        <taxon>Ancylostomatidae</taxon>
        <taxon>Ancylostomatinae</taxon>
        <taxon>Ancylostoma</taxon>
    </lineage>
</organism>
<evidence type="ECO:0000256" key="1">
    <source>
        <dbReference type="ARBA" id="ARBA00009995"/>
    </source>
</evidence>
<proteinExistence type="inferred from homology"/>
<evidence type="ECO:0000313" key="9">
    <source>
        <dbReference type="Proteomes" id="UP000024635"/>
    </source>
</evidence>
<dbReference type="PANTHER" id="PTHR48043:SF150">
    <property type="entry name" value="GLUCURONOSYLTRANSFERASE"/>
    <property type="match status" value="1"/>
</dbReference>
<reference evidence="9" key="1">
    <citation type="journal article" date="2015" name="Nat. Genet.">
        <title>The genome and transcriptome of the zoonotic hookworm Ancylostoma ceylanicum identify infection-specific gene families.</title>
        <authorList>
            <person name="Schwarz E.M."/>
            <person name="Hu Y."/>
            <person name="Antoshechkin I."/>
            <person name="Miller M.M."/>
            <person name="Sternberg P.W."/>
            <person name="Aroian R.V."/>
        </authorList>
    </citation>
    <scope>NUCLEOTIDE SEQUENCE</scope>
    <source>
        <strain evidence="9">HY135</strain>
    </source>
</reference>
<keyword evidence="5 7" id="KW-0732">Signal</keyword>
<sequence>MFIILLLTLLTRTCDSYKILVVSPKYGYSHMNFMGKIADTLVDAGHDVVTLQPIVDGKLVGTGTSKSRLIQIQPIQQLKEEIEMFSSPESLQQVYTADPSSPMGFLAFVPSVRRATAYSISGVLSEKKIMQQLRDEKFDLAITELFEFIGIAVIEALGIKNVVGAHSNGCILEGTAQAIGLPLIPSYMPAANGVTDDSTDISTRATNLLFTVLSVYMHRSLAAAAEQAMIENLGPTITPLWAS</sequence>
<evidence type="ECO:0000256" key="4">
    <source>
        <dbReference type="ARBA" id="ARBA00022679"/>
    </source>
</evidence>
<dbReference type="GO" id="GO:0015020">
    <property type="term" value="F:glucuronosyltransferase activity"/>
    <property type="evidence" value="ECO:0007669"/>
    <property type="project" value="UniProtKB-EC"/>
</dbReference>
<accession>A0A016T9H7</accession>
<keyword evidence="4" id="KW-0808">Transferase</keyword>
<keyword evidence="9" id="KW-1185">Reference proteome</keyword>
<evidence type="ECO:0000313" key="8">
    <source>
        <dbReference type="EMBL" id="EYB99335.1"/>
    </source>
</evidence>
<comment type="catalytic activity">
    <reaction evidence="6">
        <text>glucuronate acceptor + UDP-alpha-D-glucuronate = acceptor beta-D-glucuronoside + UDP + H(+)</text>
        <dbReference type="Rhea" id="RHEA:21032"/>
        <dbReference type="ChEBI" id="CHEBI:15378"/>
        <dbReference type="ChEBI" id="CHEBI:58052"/>
        <dbReference type="ChEBI" id="CHEBI:58223"/>
        <dbReference type="ChEBI" id="CHEBI:132367"/>
        <dbReference type="ChEBI" id="CHEBI:132368"/>
        <dbReference type="EC" id="2.4.1.17"/>
    </reaction>
</comment>
<evidence type="ECO:0000256" key="2">
    <source>
        <dbReference type="ARBA" id="ARBA00012544"/>
    </source>
</evidence>
<dbReference type="InterPro" id="IPR002213">
    <property type="entry name" value="UDP_glucos_trans"/>
</dbReference>
<dbReference type="EMBL" id="JARK01001459">
    <property type="protein sequence ID" value="EYB99335.1"/>
    <property type="molecule type" value="Genomic_DNA"/>
</dbReference>
<dbReference type="Proteomes" id="UP000024635">
    <property type="component" value="Unassembled WGS sequence"/>
</dbReference>
<gene>
    <name evidence="8" type="primary">Acey_s0123.g1150</name>
    <name evidence="8" type="ORF">Y032_0123g1150</name>
</gene>
<dbReference type="SUPFAM" id="SSF53756">
    <property type="entry name" value="UDP-Glycosyltransferase/glycogen phosphorylase"/>
    <property type="match status" value="1"/>
</dbReference>
<name>A0A016T9H7_9BILA</name>
<evidence type="ECO:0000256" key="6">
    <source>
        <dbReference type="ARBA" id="ARBA00047475"/>
    </source>
</evidence>
<feature type="chain" id="PRO_5001490657" description="glucuronosyltransferase" evidence="7">
    <location>
        <begin position="17"/>
        <end position="243"/>
    </location>
</feature>
<protein>
    <recommendedName>
        <fullName evidence="2">glucuronosyltransferase</fullName>
        <ecNumber evidence="2">2.4.1.17</ecNumber>
    </recommendedName>
</protein>
<dbReference type="PANTHER" id="PTHR48043">
    <property type="entry name" value="EG:EG0003.4 PROTEIN-RELATED"/>
    <property type="match status" value="1"/>
</dbReference>
<dbReference type="AlphaFoldDB" id="A0A016T9H7"/>
<comment type="caution">
    <text evidence="8">The sequence shown here is derived from an EMBL/GenBank/DDBJ whole genome shotgun (WGS) entry which is preliminary data.</text>
</comment>